<accession>A0A086JUF2</accession>
<dbReference type="EMBL" id="AEYI02001575">
    <property type="protein sequence ID" value="KFG35770.1"/>
    <property type="molecule type" value="Genomic_DNA"/>
</dbReference>
<dbReference type="VEuPathDB" id="ToxoDB:TGP89_293340A"/>
<organism evidence="2 3">
    <name type="scientific">Toxoplasma gondii p89</name>
    <dbReference type="NCBI Taxonomy" id="943119"/>
    <lineage>
        <taxon>Eukaryota</taxon>
        <taxon>Sar</taxon>
        <taxon>Alveolata</taxon>
        <taxon>Apicomplexa</taxon>
        <taxon>Conoidasida</taxon>
        <taxon>Coccidia</taxon>
        <taxon>Eucoccidiorida</taxon>
        <taxon>Eimeriorina</taxon>
        <taxon>Sarcocystidae</taxon>
        <taxon>Toxoplasma</taxon>
    </lineage>
</organism>
<protein>
    <submittedName>
        <fullName evidence="2">Putative ran binding family protein 1</fullName>
    </submittedName>
</protein>
<feature type="region of interest" description="Disordered" evidence="1">
    <location>
        <begin position="1"/>
        <end position="42"/>
    </location>
</feature>
<proteinExistence type="predicted"/>
<name>A0A086JUF2_TOXGO</name>
<reference evidence="2 3" key="1">
    <citation type="submission" date="2014-03" db="EMBL/GenBank/DDBJ databases">
        <authorList>
            <person name="Sibley D."/>
            <person name="Venepally P."/>
            <person name="Karamycheva S."/>
            <person name="Hadjithomas M."/>
            <person name="Khan A."/>
            <person name="Brunk B."/>
            <person name="Roos D."/>
            <person name="Caler E."/>
            <person name="Lorenzi H."/>
        </authorList>
    </citation>
    <scope>NUCLEOTIDE SEQUENCE [LARGE SCALE GENOMIC DNA]</scope>
    <source>
        <strain evidence="3">p89</strain>
    </source>
</reference>
<sequence length="42" mass="4633">MSDAATEPKPAQPAEATQATKEEEDNFNPEEEVTEGNWNTPQ</sequence>
<evidence type="ECO:0000256" key="1">
    <source>
        <dbReference type="SAM" id="MobiDB-lite"/>
    </source>
</evidence>
<evidence type="ECO:0000313" key="3">
    <source>
        <dbReference type="Proteomes" id="UP000028828"/>
    </source>
</evidence>
<feature type="non-terminal residue" evidence="2">
    <location>
        <position position="42"/>
    </location>
</feature>
<evidence type="ECO:0000313" key="2">
    <source>
        <dbReference type="EMBL" id="KFG35770.1"/>
    </source>
</evidence>
<dbReference type="Proteomes" id="UP000028828">
    <property type="component" value="Unassembled WGS sequence"/>
</dbReference>
<dbReference type="AlphaFoldDB" id="A0A086JUF2"/>
<gene>
    <name evidence="2" type="ORF">TGP89_293340A</name>
</gene>
<comment type="caution">
    <text evidence="2">The sequence shown here is derived from an EMBL/GenBank/DDBJ whole genome shotgun (WGS) entry which is preliminary data.</text>
</comment>
<feature type="compositionally biased region" description="Acidic residues" evidence="1">
    <location>
        <begin position="22"/>
        <end position="34"/>
    </location>
</feature>